<dbReference type="SMART" id="SM00829">
    <property type="entry name" value="PKS_ER"/>
    <property type="match status" value="1"/>
</dbReference>
<organism evidence="4 5">
    <name type="scientific">Thalassorhabdomicrobium marinisediminis</name>
    <dbReference type="NCBI Taxonomy" id="2170577"/>
    <lineage>
        <taxon>Bacteria</taxon>
        <taxon>Pseudomonadati</taxon>
        <taxon>Pseudomonadota</taxon>
        <taxon>Alphaproteobacteria</taxon>
        <taxon>Rhodobacterales</taxon>
        <taxon>Paracoccaceae</taxon>
        <taxon>Thalassorhabdomicrobium</taxon>
    </lineage>
</organism>
<dbReference type="CDD" id="cd05276">
    <property type="entry name" value="p53_inducible_oxidoreductase"/>
    <property type="match status" value="1"/>
</dbReference>
<dbReference type="EMBL" id="QCYG01000003">
    <property type="protein sequence ID" value="PVA07286.1"/>
    <property type="molecule type" value="Genomic_DNA"/>
</dbReference>
<gene>
    <name evidence="4" type="ORF">DC363_05425</name>
</gene>
<sequence length="332" mass="34963">MGFAVVKAVEITKAGGPDVLRLTDRATPEPGHGEVRIKVAYAGVNRPDALQRAGLYAPPKGASDLPGLEAAGEISAIGAGVTDWAVGDAVCALLPGGGYAEEVCTPAAHCLPVPNGMDLRQAACLPETFFTVWSNVFMRGGLQAGERFLVHGGSSGIGTTAIQLARHFGARVFTTAGTDEKCQACRDLGAELAVNYKERDFVEAVRAEGGAHLILDMVGGDYLPRNLKTLADDGRLVQIAFLQGAKVEVNFAQMMMRRLTLTGSTLRPQSDLAKAEIARQLRAQVWPVLAAGKVAPVIDREFALGDAAQAHARMESSAHIGKIVLRVAEADA</sequence>
<dbReference type="RefSeq" id="WP_108640115.1">
    <property type="nucleotide sequence ID" value="NZ_QCYG01000003.1"/>
</dbReference>
<dbReference type="PANTHER" id="PTHR48106">
    <property type="entry name" value="QUINONE OXIDOREDUCTASE PIG3-RELATED"/>
    <property type="match status" value="1"/>
</dbReference>
<dbReference type="InterPro" id="IPR013149">
    <property type="entry name" value="ADH-like_C"/>
</dbReference>
<dbReference type="SUPFAM" id="SSF51735">
    <property type="entry name" value="NAD(P)-binding Rossmann-fold domains"/>
    <property type="match status" value="1"/>
</dbReference>
<dbReference type="Pfam" id="PF00107">
    <property type="entry name" value="ADH_zinc_N"/>
    <property type="match status" value="1"/>
</dbReference>
<keyword evidence="2" id="KW-0560">Oxidoreductase</keyword>
<proteinExistence type="predicted"/>
<dbReference type="GO" id="GO:0016651">
    <property type="term" value="F:oxidoreductase activity, acting on NAD(P)H"/>
    <property type="evidence" value="ECO:0007669"/>
    <property type="project" value="TreeGrafter"/>
</dbReference>
<dbReference type="NCBIfam" id="TIGR02824">
    <property type="entry name" value="quinone_pig3"/>
    <property type="match status" value="1"/>
</dbReference>
<dbReference type="GO" id="GO:0070402">
    <property type="term" value="F:NADPH binding"/>
    <property type="evidence" value="ECO:0007669"/>
    <property type="project" value="TreeGrafter"/>
</dbReference>
<protein>
    <submittedName>
        <fullName evidence="4">NAD(P)H-quinone oxidoreductase</fullName>
    </submittedName>
</protein>
<comment type="caution">
    <text evidence="4">The sequence shown here is derived from an EMBL/GenBank/DDBJ whole genome shotgun (WGS) entry which is preliminary data.</text>
</comment>
<dbReference type="InterPro" id="IPR011032">
    <property type="entry name" value="GroES-like_sf"/>
</dbReference>
<dbReference type="OrthoDB" id="9780520at2"/>
<dbReference type="PANTHER" id="PTHR48106:SF8">
    <property type="entry name" value="OS02G0805600 PROTEIN"/>
    <property type="match status" value="1"/>
</dbReference>
<accession>A0A2T7FYN9</accession>
<evidence type="ECO:0000313" key="5">
    <source>
        <dbReference type="Proteomes" id="UP000244817"/>
    </source>
</evidence>
<dbReference type="SUPFAM" id="SSF50129">
    <property type="entry name" value="GroES-like"/>
    <property type="match status" value="1"/>
</dbReference>
<name>A0A2T7FYN9_9RHOB</name>
<feature type="domain" description="Enoyl reductase (ER)" evidence="3">
    <location>
        <begin position="15"/>
        <end position="325"/>
    </location>
</feature>
<evidence type="ECO:0000313" key="4">
    <source>
        <dbReference type="EMBL" id="PVA07286.1"/>
    </source>
</evidence>
<keyword evidence="5" id="KW-1185">Reference proteome</keyword>
<dbReference type="Gene3D" id="3.40.50.720">
    <property type="entry name" value="NAD(P)-binding Rossmann-like Domain"/>
    <property type="match status" value="1"/>
</dbReference>
<dbReference type="InterPro" id="IPR020843">
    <property type="entry name" value="ER"/>
</dbReference>
<evidence type="ECO:0000259" key="3">
    <source>
        <dbReference type="SMART" id="SM00829"/>
    </source>
</evidence>
<evidence type="ECO:0000256" key="2">
    <source>
        <dbReference type="ARBA" id="ARBA00023002"/>
    </source>
</evidence>
<dbReference type="AlphaFoldDB" id="A0A2T7FYN9"/>
<dbReference type="Proteomes" id="UP000244817">
    <property type="component" value="Unassembled WGS sequence"/>
</dbReference>
<dbReference type="InterPro" id="IPR014189">
    <property type="entry name" value="Quinone_OxRdtase_PIG3"/>
</dbReference>
<dbReference type="Pfam" id="PF08240">
    <property type="entry name" value="ADH_N"/>
    <property type="match status" value="1"/>
</dbReference>
<dbReference type="InterPro" id="IPR036291">
    <property type="entry name" value="NAD(P)-bd_dom_sf"/>
</dbReference>
<dbReference type="InterPro" id="IPR013154">
    <property type="entry name" value="ADH-like_N"/>
</dbReference>
<reference evidence="4 5" key="1">
    <citation type="submission" date="2018-04" db="EMBL/GenBank/DDBJ databases">
        <title>Pelagivirga bohaiensis gen. nov., sp. nov., a bacterium isolated from the Bohai Sea.</title>
        <authorList>
            <person name="Ji X."/>
        </authorList>
    </citation>
    <scope>NUCLEOTIDE SEQUENCE [LARGE SCALE GENOMIC DNA]</scope>
    <source>
        <strain evidence="4 5">BH-SD16</strain>
    </source>
</reference>
<keyword evidence="1" id="KW-0521">NADP</keyword>
<evidence type="ECO:0000256" key="1">
    <source>
        <dbReference type="ARBA" id="ARBA00022857"/>
    </source>
</evidence>
<dbReference type="Gene3D" id="3.90.180.10">
    <property type="entry name" value="Medium-chain alcohol dehydrogenases, catalytic domain"/>
    <property type="match status" value="1"/>
</dbReference>